<keyword evidence="3" id="KW-1185">Reference proteome</keyword>
<dbReference type="InterPro" id="IPR045857">
    <property type="entry name" value="O16G_dom_2"/>
</dbReference>
<reference evidence="2 3" key="1">
    <citation type="journal article" date="2016" name="Int. J. Syst. Evol. Microbiol.">
        <title>Tessaracoccus flavus sp. nov., isolated from the drainage system of a lindane-producing factory.</title>
        <authorList>
            <person name="Kumari R."/>
            <person name="Singh P."/>
            <person name="Schumann P."/>
            <person name="Lal R."/>
        </authorList>
    </citation>
    <scope>NUCLEOTIDE SEQUENCE [LARGE SCALE GENOMIC DNA]</scope>
    <source>
        <strain evidence="2 3">RP1T</strain>
    </source>
</reference>
<protein>
    <submittedName>
        <fullName evidence="2">Uncharacterized protein</fullName>
    </submittedName>
</protein>
<evidence type="ECO:0000313" key="2">
    <source>
        <dbReference type="EMBL" id="AQP44668.1"/>
    </source>
</evidence>
<dbReference type="SUPFAM" id="SSF51445">
    <property type="entry name" value="(Trans)glycosidases"/>
    <property type="match status" value="1"/>
</dbReference>
<sequence length="555" mass="59936">MTPQSAQTTPATTQPWWREAVFYQVYPRSFGDTTGDGVGDLAGITARLDHVASLGVDALWLSPFYPSPQVDAGYDVADYCDVDPMFGTLDDLDTLVAAAHARDLRVTIDLVPNHCSDQHPWFQAALAAGPGSPERELFHFVDGRGERGELPPNNWRSAFGGPSWTRVTEPDGTPGQWYYHLFAPEQPDFNWGRPEVLAEFERILRFWLDRGIDGFRIDVSDALIKDTAWEDTPDGNPLIPKDDASGVHEIYRAFRAVMDSYDGDRMAVIETGAPDDVVALFLRPDEMHLAFNFRFVKAGWDAAAIRAAVDDSLAAYGAVGAPTTWVTDNHDTTRSVTRYGADVRLEGEYVPGSTAELPLDDAALARGTRRARAMAVLLLGLPGAAYVYAGQELGLPDVVDLPAEVLQDPIVARSGGTSRGRDGCRVPLPWAGSRPPFGFAPDGTTTWLPQPEDWASLTAESQADDDASMLALYRALGTLRRAEPALRGGDVEWLEQTATRLVLRRTPAAGVGGRALTLVVNLGEEAAPLPDGELLLATAPLVGGMLAGESAGVLA</sequence>
<dbReference type="EMBL" id="CP019605">
    <property type="protein sequence ID" value="AQP44668.1"/>
    <property type="molecule type" value="Genomic_DNA"/>
</dbReference>
<dbReference type="STRING" id="1610493.RPIT_07470"/>
<dbReference type="CDD" id="cd11332">
    <property type="entry name" value="AmyAc_OligoGlu_TS"/>
    <property type="match status" value="1"/>
</dbReference>
<accession>A0A1Q2CEY3</accession>
<dbReference type="AlphaFoldDB" id="A0A1Q2CEY3"/>
<dbReference type="InterPro" id="IPR017853">
    <property type="entry name" value="GH"/>
</dbReference>
<dbReference type="GO" id="GO:0009313">
    <property type="term" value="P:oligosaccharide catabolic process"/>
    <property type="evidence" value="ECO:0007669"/>
    <property type="project" value="TreeGrafter"/>
</dbReference>
<dbReference type="Proteomes" id="UP000188324">
    <property type="component" value="Chromosome"/>
</dbReference>
<dbReference type="Pfam" id="PF00128">
    <property type="entry name" value="Alpha-amylase"/>
    <property type="match status" value="1"/>
</dbReference>
<dbReference type="PANTHER" id="PTHR10357:SF179">
    <property type="entry name" value="NEUTRAL AND BASIC AMINO ACID TRANSPORT PROTEIN RBAT"/>
    <property type="match status" value="1"/>
</dbReference>
<dbReference type="RefSeq" id="WP_077341985.1">
    <property type="nucleotide sequence ID" value="NZ_CP019605.1"/>
</dbReference>
<dbReference type="InterPro" id="IPR006047">
    <property type="entry name" value="GH13_cat_dom"/>
</dbReference>
<organism evidence="2 3">
    <name type="scientific">Tessaracoccus flavus</name>
    <dbReference type="NCBI Taxonomy" id="1610493"/>
    <lineage>
        <taxon>Bacteria</taxon>
        <taxon>Bacillati</taxon>
        <taxon>Actinomycetota</taxon>
        <taxon>Actinomycetes</taxon>
        <taxon>Propionibacteriales</taxon>
        <taxon>Propionibacteriaceae</taxon>
        <taxon>Tessaracoccus</taxon>
    </lineage>
</organism>
<dbReference type="PANTHER" id="PTHR10357">
    <property type="entry name" value="ALPHA-AMYLASE FAMILY MEMBER"/>
    <property type="match status" value="1"/>
</dbReference>
<evidence type="ECO:0000313" key="3">
    <source>
        <dbReference type="Proteomes" id="UP000188324"/>
    </source>
</evidence>
<proteinExistence type="inferred from homology"/>
<name>A0A1Q2CEY3_9ACTN</name>
<dbReference type="SMART" id="SM00642">
    <property type="entry name" value="Aamy"/>
    <property type="match status" value="1"/>
</dbReference>
<dbReference type="OrthoDB" id="9043248at2"/>
<dbReference type="KEGG" id="tfl:RPIT_07470"/>
<gene>
    <name evidence="2" type="ORF">RPIT_07470</name>
</gene>
<dbReference type="Gene3D" id="3.90.400.10">
    <property type="entry name" value="Oligo-1,6-glucosidase, Domain 2"/>
    <property type="match status" value="1"/>
</dbReference>
<dbReference type="GO" id="GO:0004556">
    <property type="term" value="F:alpha-amylase activity"/>
    <property type="evidence" value="ECO:0007669"/>
    <property type="project" value="TreeGrafter"/>
</dbReference>
<dbReference type="Gene3D" id="3.20.20.80">
    <property type="entry name" value="Glycosidases"/>
    <property type="match status" value="1"/>
</dbReference>
<comment type="similarity">
    <text evidence="1">Belongs to the glycosyl hydrolase 13 family.</text>
</comment>
<evidence type="ECO:0000256" key="1">
    <source>
        <dbReference type="ARBA" id="ARBA00008061"/>
    </source>
</evidence>